<feature type="non-terminal residue" evidence="1">
    <location>
        <position position="41"/>
    </location>
</feature>
<protein>
    <submittedName>
        <fullName evidence="1">Uncharacterized protein</fullName>
    </submittedName>
</protein>
<reference evidence="1" key="1">
    <citation type="journal article" date="2014" name="Front. Microbiol.">
        <title>High frequency of phylogenetically diverse reductive dehalogenase-homologous genes in deep subseafloor sedimentary metagenomes.</title>
        <authorList>
            <person name="Kawai M."/>
            <person name="Futagami T."/>
            <person name="Toyoda A."/>
            <person name="Takaki Y."/>
            <person name="Nishi S."/>
            <person name="Hori S."/>
            <person name="Arai W."/>
            <person name="Tsubouchi T."/>
            <person name="Morono Y."/>
            <person name="Uchiyama I."/>
            <person name="Ito T."/>
            <person name="Fujiyama A."/>
            <person name="Inagaki F."/>
            <person name="Takami H."/>
        </authorList>
    </citation>
    <scope>NUCLEOTIDE SEQUENCE</scope>
    <source>
        <strain evidence="1">Expedition CK06-06</strain>
    </source>
</reference>
<proteinExistence type="predicted"/>
<accession>X1SDB4</accession>
<dbReference type="EMBL" id="BARW01014555">
    <property type="protein sequence ID" value="GAI77131.1"/>
    <property type="molecule type" value="Genomic_DNA"/>
</dbReference>
<name>X1SDB4_9ZZZZ</name>
<comment type="caution">
    <text evidence="1">The sequence shown here is derived from an EMBL/GenBank/DDBJ whole genome shotgun (WGS) entry which is preliminary data.</text>
</comment>
<evidence type="ECO:0000313" key="1">
    <source>
        <dbReference type="EMBL" id="GAI77131.1"/>
    </source>
</evidence>
<organism evidence="1">
    <name type="scientific">marine sediment metagenome</name>
    <dbReference type="NCBI Taxonomy" id="412755"/>
    <lineage>
        <taxon>unclassified sequences</taxon>
        <taxon>metagenomes</taxon>
        <taxon>ecological metagenomes</taxon>
    </lineage>
</organism>
<sequence>MSYIKFKVPDALKEDIKNVLNTIAGTRDSKIRKGMNEVTKS</sequence>
<dbReference type="AlphaFoldDB" id="X1SDB4"/>
<gene>
    <name evidence="1" type="ORF">S12H4_25763</name>
</gene>